<accession>A0AAW0U5Y8</accession>
<feature type="region of interest" description="Disordered" evidence="1">
    <location>
        <begin position="1"/>
        <end position="42"/>
    </location>
</feature>
<feature type="region of interest" description="Disordered" evidence="1">
    <location>
        <begin position="60"/>
        <end position="84"/>
    </location>
</feature>
<dbReference type="EMBL" id="JARAKH010000018">
    <property type="protein sequence ID" value="KAK8395004.1"/>
    <property type="molecule type" value="Genomic_DNA"/>
</dbReference>
<comment type="caution">
    <text evidence="2">The sequence shown here is derived from an EMBL/GenBank/DDBJ whole genome shotgun (WGS) entry which is preliminary data.</text>
</comment>
<dbReference type="Proteomes" id="UP001487740">
    <property type="component" value="Unassembled WGS sequence"/>
</dbReference>
<sequence length="156" mass="16658">MMGGNTLPLAPPLDHTAPHMPPCSLASVSQRRDDSRGLAAATTHAARGTAVRGTLFTAWRPPHQHRLSPCSTRPPPQTPLHPRTPALDVGVQAVVAEEPQRHAACEENLLLLDKTSTRPAPLCVTGEESCDQPPLCPPMLFSAPPHAPPAPHHTPY</sequence>
<reference evidence="2 3" key="1">
    <citation type="submission" date="2023-03" db="EMBL/GenBank/DDBJ databases">
        <title>High-quality genome of Scylla paramamosain provides insights in environmental adaptation.</title>
        <authorList>
            <person name="Zhang L."/>
        </authorList>
    </citation>
    <scope>NUCLEOTIDE SEQUENCE [LARGE SCALE GENOMIC DNA]</scope>
    <source>
        <strain evidence="2">LZ_2023a</strain>
        <tissue evidence="2">Muscle</tissue>
    </source>
</reference>
<dbReference type="AlphaFoldDB" id="A0AAW0U5Y8"/>
<proteinExistence type="predicted"/>
<evidence type="ECO:0000313" key="3">
    <source>
        <dbReference type="Proteomes" id="UP001487740"/>
    </source>
</evidence>
<name>A0AAW0U5Y8_SCYPA</name>
<protein>
    <submittedName>
        <fullName evidence="2">Uncharacterized protein</fullName>
    </submittedName>
</protein>
<keyword evidence="3" id="KW-1185">Reference proteome</keyword>
<organism evidence="2 3">
    <name type="scientific">Scylla paramamosain</name>
    <name type="common">Mud crab</name>
    <dbReference type="NCBI Taxonomy" id="85552"/>
    <lineage>
        <taxon>Eukaryota</taxon>
        <taxon>Metazoa</taxon>
        <taxon>Ecdysozoa</taxon>
        <taxon>Arthropoda</taxon>
        <taxon>Crustacea</taxon>
        <taxon>Multicrustacea</taxon>
        <taxon>Malacostraca</taxon>
        <taxon>Eumalacostraca</taxon>
        <taxon>Eucarida</taxon>
        <taxon>Decapoda</taxon>
        <taxon>Pleocyemata</taxon>
        <taxon>Brachyura</taxon>
        <taxon>Eubrachyura</taxon>
        <taxon>Portunoidea</taxon>
        <taxon>Portunidae</taxon>
        <taxon>Portuninae</taxon>
        <taxon>Scylla</taxon>
    </lineage>
</organism>
<evidence type="ECO:0000313" key="2">
    <source>
        <dbReference type="EMBL" id="KAK8395004.1"/>
    </source>
</evidence>
<evidence type="ECO:0000256" key="1">
    <source>
        <dbReference type="SAM" id="MobiDB-lite"/>
    </source>
</evidence>
<gene>
    <name evidence="2" type="ORF">O3P69_006040</name>
</gene>